<comment type="caution">
    <text evidence="6">The sequence shown here is derived from an EMBL/GenBank/DDBJ whole genome shotgun (WGS) entry which is preliminary data.</text>
</comment>
<dbReference type="InterPro" id="IPR036388">
    <property type="entry name" value="WH-like_DNA-bd_sf"/>
</dbReference>
<proteinExistence type="inferred from homology"/>
<dbReference type="Pfam" id="PF03466">
    <property type="entry name" value="LysR_substrate"/>
    <property type="match status" value="1"/>
</dbReference>
<dbReference type="PROSITE" id="PS50931">
    <property type="entry name" value="HTH_LYSR"/>
    <property type="match status" value="1"/>
</dbReference>
<name>A0ABW0S431_9BURK</name>
<keyword evidence="2" id="KW-0805">Transcription regulation</keyword>
<dbReference type="RefSeq" id="WP_379776253.1">
    <property type="nucleotide sequence ID" value="NZ_JBHSMZ010000024.1"/>
</dbReference>
<dbReference type="CDD" id="cd08472">
    <property type="entry name" value="PBP2_CrgA_like_3"/>
    <property type="match status" value="1"/>
</dbReference>
<evidence type="ECO:0000256" key="1">
    <source>
        <dbReference type="ARBA" id="ARBA00009437"/>
    </source>
</evidence>
<dbReference type="Gene3D" id="3.40.190.290">
    <property type="match status" value="1"/>
</dbReference>
<dbReference type="Proteomes" id="UP001596086">
    <property type="component" value="Unassembled WGS sequence"/>
</dbReference>
<organism evidence="6 7">
    <name type="scientific">Massilia aerilata</name>
    <dbReference type="NCBI Taxonomy" id="453817"/>
    <lineage>
        <taxon>Bacteria</taxon>
        <taxon>Pseudomonadati</taxon>
        <taxon>Pseudomonadota</taxon>
        <taxon>Betaproteobacteria</taxon>
        <taxon>Burkholderiales</taxon>
        <taxon>Oxalobacteraceae</taxon>
        <taxon>Telluria group</taxon>
        <taxon>Massilia</taxon>
    </lineage>
</organism>
<protein>
    <submittedName>
        <fullName evidence="6">LysR family transcriptional regulator</fullName>
    </submittedName>
</protein>
<reference evidence="7" key="1">
    <citation type="journal article" date="2019" name="Int. J. Syst. Evol. Microbiol.">
        <title>The Global Catalogue of Microorganisms (GCM) 10K type strain sequencing project: providing services to taxonomists for standard genome sequencing and annotation.</title>
        <authorList>
            <consortium name="The Broad Institute Genomics Platform"/>
            <consortium name="The Broad Institute Genome Sequencing Center for Infectious Disease"/>
            <person name="Wu L."/>
            <person name="Ma J."/>
        </authorList>
    </citation>
    <scope>NUCLEOTIDE SEQUENCE [LARGE SCALE GENOMIC DNA]</scope>
    <source>
        <strain evidence="7">CGMCC 4.5798</strain>
    </source>
</reference>
<dbReference type="Gene3D" id="1.10.10.10">
    <property type="entry name" value="Winged helix-like DNA-binding domain superfamily/Winged helix DNA-binding domain"/>
    <property type="match status" value="1"/>
</dbReference>
<evidence type="ECO:0000259" key="5">
    <source>
        <dbReference type="PROSITE" id="PS50931"/>
    </source>
</evidence>
<dbReference type="PANTHER" id="PTHR30537">
    <property type="entry name" value="HTH-TYPE TRANSCRIPTIONAL REGULATOR"/>
    <property type="match status" value="1"/>
</dbReference>
<evidence type="ECO:0000313" key="6">
    <source>
        <dbReference type="EMBL" id="MFC5551719.1"/>
    </source>
</evidence>
<dbReference type="Pfam" id="PF00126">
    <property type="entry name" value="HTH_1"/>
    <property type="match status" value="1"/>
</dbReference>
<evidence type="ECO:0000256" key="3">
    <source>
        <dbReference type="ARBA" id="ARBA00023125"/>
    </source>
</evidence>
<dbReference type="EMBL" id="JBHSMZ010000024">
    <property type="protein sequence ID" value="MFC5551719.1"/>
    <property type="molecule type" value="Genomic_DNA"/>
</dbReference>
<feature type="domain" description="HTH lysR-type" evidence="5">
    <location>
        <begin position="1"/>
        <end position="60"/>
    </location>
</feature>
<dbReference type="PANTHER" id="PTHR30537:SF17">
    <property type="entry name" value="LYSR-FAMILY REGULATORY PROTEIN"/>
    <property type="match status" value="1"/>
</dbReference>
<dbReference type="InterPro" id="IPR036390">
    <property type="entry name" value="WH_DNA-bd_sf"/>
</dbReference>
<keyword evidence="3" id="KW-0238">DNA-binding</keyword>
<accession>A0ABW0S431</accession>
<evidence type="ECO:0000256" key="4">
    <source>
        <dbReference type="ARBA" id="ARBA00023163"/>
    </source>
</evidence>
<keyword evidence="7" id="KW-1185">Reference proteome</keyword>
<dbReference type="InterPro" id="IPR000847">
    <property type="entry name" value="LysR_HTH_N"/>
</dbReference>
<sequence length="333" mass="36691">MNNKLQAMEVFVQVVDAGSFTRAAETLQLPKATVSTLVQSLETSLSAKLLHRTTRMVTVTTDGAAYYERCVRILSDVRDAEESLSRTRLSPSGRLRVDVPTGLASEILIPALPAFFERYPDIMMELGSTDRPVDLIEEGVDCAIRGGELGDDSLIARRVGIINFVTAASPGYLERYGVPQHPRDLERHRCVNYFSAKTGKTYDWDFRRGEERIDIGMRGVIALNDSNAYVQAGLSGLGVIQMTDYLLTQHVAAGRMVQLLADWTSEPLPVHVIYPQNRHLSAKVRVFVEWVSELFANHPFMHLRAVPRVGSNALPLAAMETVTAGAAAATMSS</sequence>
<evidence type="ECO:0000256" key="2">
    <source>
        <dbReference type="ARBA" id="ARBA00023015"/>
    </source>
</evidence>
<gene>
    <name evidence="6" type="ORF">ACFPO9_24640</name>
</gene>
<dbReference type="SUPFAM" id="SSF46785">
    <property type="entry name" value="Winged helix' DNA-binding domain"/>
    <property type="match status" value="1"/>
</dbReference>
<dbReference type="InterPro" id="IPR005119">
    <property type="entry name" value="LysR_subst-bd"/>
</dbReference>
<evidence type="ECO:0000313" key="7">
    <source>
        <dbReference type="Proteomes" id="UP001596086"/>
    </source>
</evidence>
<comment type="similarity">
    <text evidence="1">Belongs to the LysR transcriptional regulatory family.</text>
</comment>
<dbReference type="InterPro" id="IPR058163">
    <property type="entry name" value="LysR-type_TF_proteobact-type"/>
</dbReference>
<dbReference type="SUPFAM" id="SSF53850">
    <property type="entry name" value="Periplasmic binding protein-like II"/>
    <property type="match status" value="1"/>
</dbReference>
<keyword evidence="4" id="KW-0804">Transcription</keyword>